<gene>
    <name evidence="4" type="ORF">SHERM_01747</name>
</gene>
<dbReference type="PANTHER" id="PTHR31225:SF94">
    <property type="entry name" value="ALPHA-FARNESENE SYNTHASE"/>
    <property type="match status" value="1"/>
</dbReference>
<dbReference type="SUPFAM" id="SSF48576">
    <property type="entry name" value="Terpenoid synthases"/>
    <property type="match status" value="1"/>
</dbReference>
<organism evidence="4 5">
    <name type="scientific">Striga hermonthica</name>
    <name type="common">Purple witchweed</name>
    <name type="synonym">Buchnera hermonthica</name>
    <dbReference type="NCBI Taxonomy" id="68872"/>
    <lineage>
        <taxon>Eukaryota</taxon>
        <taxon>Viridiplantae</taxon>
        <taxon>Streptophyta</taxon>
        <taxon>Embryophyta</taxon>
        <taxon>Tracheophyta</taxon>
        <taxon>Spermatophyta</taxon>
        <taxon>Magnoliopsida</taxon>
        <taxon>eudicotyledons</taxon>
        <taxon>Gunneridae</taxon>
        <taxon>Pentapetalae</taxon>
        <taxon>asterids</taxon>
        <taxon>lamiids</taxon>
        <taxon>Lamiales</taxon>
        <taxon>Orobanchaceae</taxon>
        <taxon>Buchnereae</taxon>
        <taxon>Striga</taxon>
    </lineage>
</organism>
<protein>
    <submittedName>
        <fullName evidence="4">Tricyclene synthase- chloroplastic</fullName>
    </submittedName>
</protein>
<dbReference type="Pfam" id="PF03936">
    <property type="entry name" value="Terpene_synth_C"/>
    <property type="match status" value="1"/>
</dbReference>
<dbReference type="SFLD" id="SFLDG01019">
    <property type="entry name" value="Terpene_Cyclase_Like_1_C_Termi"/>
    <property type="match status" value="1"/>
</dbReference>
<dbReference type="Proteomes" id="UP001153555">
    <property type="component" value="Unassembled WGS sequence"/>
</dbReference>
<dbReference type="GO" id="GO:0010333">
    <property type="term" value="F:terpene synthase activity"/>
    <property type="evidence" value="ECO:0007669"/>
    <property type="project" value="InterPro"/>
</dbReference>
<dbReference type="InterPro" id="IPR008930">
    <property type="entry name" value="Terpenoid_cyclase/PrenylTrfase"/>
</dbReference>
<evidence type="ECO:0000259" key="3">
    <source>
        <dbReference type="Pfam" id="PF03936"/>
    </source>
</evidence>
<evidence type="ECO:0000259" key="2">
    <source>
        <dbReference type="Pfam" id="PF01397"/>
    </source>
</evidence>
<proteinExistence type="predicted"/>
<dbReference type="InterPro" id="IPR044814">
    <property type="entry name" value="Terpene_cyclase_plant_C1"/>
</dbReference>
<keyword evidence="1" id="KW-0479">Metal-binding</keyword>
<dbReference type="Gene3D" id="1.50.10.130">
    <property type="entry name" value="Terpene synthase, N-terminal domain"/>
    <property type="match status" value="1"/>
</dbReference>
<dbReference type="FunFam" id="1.10.600.10:FF:000007">
    <property type="entry name" value="Isoprene synthase, chloroplastic"/>
    <property type="match status" value="1"/>
</dbReference>
<dbReference type="SFLD" id="SFLDS00005">
    <property type="entry name" value="Isoprenoid_Synthase_Type_I"/>
    <property type="match status" value="1"/>
</dbReference>
<dbReference type="InterPro" id="IPR034741">
    <property type="entry name" value="Terpene_cyclase-like_1_C"/>
</dbReference>
<dbReference type="AlphaFoldDB" id="A0A9N7N7L8"/>
<dbReference type="InterPro" id="IPR001906">
    <property type="entry name" value="Terpene_synth_N"/>
</dbReference>
<dbReference type="InterPro" id="IPR005630">
    <property type="entry name" value="Terpene_synthase_metal-bd"/>
</dbReference>
<dbReference type="PANTHER" id="PTHR31225">
    <property type="entry name" value="OS04G0344100 PROTEIN-RELATED"/>
    <property type="match status" value="1"/>
</dbReference>
<sequence length="538" mass="62008">MEKLCTDHIVESQAVRRTADYKPNIWNYDDLMQLSRSNPHDYKEEIERLREEVGRVLGSSKDPVNTLELIDEIEKLALSYCFEEEIGKSVKEIAFGKTSTSLNMENDLYSAALQFKILRQHGYRVPQDSILQLLDDETTRLDDKTKIEVLEASYLALEDECLLDRAKGFIAKNPNSNGDHRGKINNVPSHWSVSWFNAKKHINEPKKYTLHRLARLSFNMVQVQHQKDLKEILSRWWRSLGLSEAVTFTRDRAVESFLWAVGVAYEPQHGSLRKWLSKAIMLLIVIDDLYDIYGSINELEQFTTAVEKWDPMETEHLPEAFKRCFWALYDAVNDMDLEMQKLKGWESVLPHLHEGWTGFCKALFVEAKWYHKGYSPSLEEYLDNGWKSSSGPLLSVHILLGVGHNITQTMATLNNNQEIIHYASLIFRLCNDQGTTKAELERGDAPSSIQCHVREANVTESQAREHVRNLIIESWKKMNGLFVNCPQSQQPAIRYVLNIARVAYFIYQDGDGCGVQDRETRKQVLSCLIDPLPLPPFI</sequence>
<dbReference type="InterPro" id="IPR008949">
    <property type="entry name" value="Isoprenoid_synthase_dom_sf"/>
</dbReference>
<dbReference type="GO" id="GO:0016102">
    <property type="term" value="P:diterpenoid biosynthetic process"/>
    <property type="evidence" value="ECO:0007669"/>
    <property type="project" value="InterPro"/>
</dbReference>
<feature type="domain" description="Terpene synthase N-terminal" evidence="2">
    <location>
        <begin position="36"/>
        <end position="170"/>
    </location>
</feature>
<dbReference type="Pfam" id="PF01397">
    <property type="entry name" value="Terpene_synth"/>
    <property type="match status" value="1"/>
</dbReference>
<accession>A0A9N7N7L8</accession>
<feature type="domain" description="Terpene synthase metal-binding" evidence="3">
    <location>
        <begin position="239"/>
        <end position="477"/>
    </location>
</feature>
<dbReference type="Gene3D" id="1.10.600.10">
    <property type="entry name" value="Farnesyl Diphosphate Synthase"/>
    <property type="match status" value="1"/>
</dbReference>
<evidence type="ECO:0000313" key="5">
    <source>
        <dbReference type="Proteomes" id="UP001153555"/>
    </source>
</evidence>
<dbReference type="CDD" id="cd00684">
    <property type="entry name" value="Terpene_cyclase_plant_C1"/>
    <property type="match status" value="1"/>
</dbReference>
<evidence type="ECO:0000256" key="1">
    <source>
        <dbReference type="ARBA" id="ARBA00022723"/>
    </source>
</evidence>
<keyword evidence="5" id="KW-1185">Reference proteome</keyword>
<comment type="caution">
    <text evidence="4">The sequence shown here is derived from an EMBL/GenBank/DDBJ whole genome shotgun (WGS) entry which is preliminary data.</text>
</comment>
<dbReference type="OrthoDB" id="1936865at2759"/>
<dbReference type="GO" id="GO:0000287">
    <property type="term" value="F:magnesium ion binding"/>
    <property type="evidence" value="ECO:0007669"/>
    <property type="project" value="InterPro"/>
</dbReference>
<name>A0A9N7N7L8_STRHE</name>
<dbReference type="InterPro" id="IPR036965">
    <property type="entry name" value="Terpene_synth_N_sf"/>
</dbReference>
<dbReference type="InterPro" id="IPR050148">
    <property type="entry name" value="Terpene_synthase-like"/>
</dbReference>
<dbReference type="SUPFAM" id="SSF48239">
    <property type="entry name" value="Terpenoid cyclases/Protein prenyltransferases"/>
    <property type="match status" value="1"/>
</dbReference>
<dbReference type="EMBL" id="CACSLK010027624">
    <property type="protein sequence ID" value="CAA0826547.1"/>
    <property type="molecule type" value="Genomic_DNA"/>
</dbReference>
<reference evidence="4" key="1">
    <citation type="submission" date="2019-12" db="EMBL/GenBank/DDBJ databases">
        <authorList>
            <person name="Scholes J."/>
        </authorList>
    </citation>
    <scope>NUCLEOTIDE SEQUENCE</scope>
</reference>
<evidence type="ECO:0000313" key="4">
    <source>
        <dbReference type="EMBL" id="CAA0826547.1"/>
    </source>
</evidence>